<keyword evidence="3" id="KW-0472">Membrane</keyword>
<reference evidence="6" key="1">
    <citation type="submission" date="2020-09" db="EMBL/GenBank/DDBJ databases">
        <title>Complete genome sequencing of Faecalibacillus intestinalis strain 14EGH31.</title>
        <authorList>
            <person name="Sakamoto M."/>
            <person name="Murakami T."/>
            <person name="Mori H."/>
        </authorList>
    </citation>
    <scope>NUCLEOTIDE SEQUENCE [LARGE SCALE GENOMIC DNA]</scope>
    <source>
        <strain evidence="6">14EGH31</strain>
    </source>
</reference>
<evidence type="ECO:0000313" key="6">
    <source>
        <dbReference type="Proteomes" id="UP000593842"/>
    </source>
</evidence>
<feature type="compositionally biased region" description="Basic and acidic residues" evidence="2">
    <location>
        <begin position="64"/>
        <end position="79"/>
    </location>
</feature>
<dbReference type="GeneID" id="70579835"/>
<protein>
    <submittedName>
        <fullName evidence="5">Phage tail tape measure protein</fullName>
    </submittedName>
</protein>
<dbReference type="PANTHER" id="PTHR37813">
    <property type="entry name" value="FELS-2 PROPHAGE PROTEIN"/>
    <property type="match status" value="1"/>
</dbReference>
<feature type="domain" description="Phage tail tape measure protein" evidence="4">
    <location>
        <begin position="223"/>
        <end position="415"/>
    </location>
</feature>
<dbReference type="Pfam" id="PF10145">
    <property type="entry name" value="PhageMin_Tail"/>
    <property type="match status" value="1"/>
</dbReference>
<sequence>MADGKVVIDLEINDKNVDKKLNTADKKVDKFAKDVSQKEAKPNVDADTKKLEKKLDEASNEVESFSKEATDNAKVEGSAKMDTSNFEKSAQTVKSEASAVEKAIDVDGKVDVEDKASSKIDNVKKKIDDFLNKKNKPKPIEPPDSDDFEKKLQEMEDKIKSFGAKIAGYLAIGEAIKQGTEIGKEVYEDFEDSVARVKGALGETDDQARQTAQVIKDVYEAGLGESMDRVAEAVVRIKRNLGEMDDGTLNAITQQAIILEDTFDVDMNETLRGVKGLMKNFGLTAQEAMDYIVAGTQEGLDWTDELGDNISEYSGKFSQAGYSASEYFQLLKNGSDSGAYNLDKVNDAINEVTTRLADGTIEGALGSFSSETQKTFKAWQDGKATQKDVIDSIVSDITKCDDQQKALTMSATAFGTMGEDANLTFAKALNSVGTTFDDVSGKGQQFADETTTPMQELESKVRKVKDQLQPLGDLFYDVAGVALDNFTPLSAVILTVATALATYKGIVLLTEGVTKGLALAQKLLNGEMMLNPIGLIVAAIAALVAGFIYLWNTSDDFRSFWINLWNSITSTCGPVIDTIVSFFTESIPGAIDTLVETFSNIGQTIVEFFSGLGESIASFFTETIPQAFDSFIEILTGFISSAIEFFNQLPYNIGYAIGSIIGFIVSLGIKFVEFLTVDVPNFVTGFISWISQLPGQIWTYITDIIGKVAEFALNLISKGYEAGSNFVSSIISFVTGLPGQIWSVLSNAIGKVAEFAVKMGSKGIEAAKSLWNGIVDTLVGLPGKMANIGKNIVEGIWNGIKNAKDWLLGKIGDFAKGVIDGFKGALGINSPSRVMRDAIGKFLPPGIAVGFEVAMPKAQKSMNKELEKMTSDLNGIMNFNLDDIELKTNLDIARQTAFESNVTNELKIDYDKMGNSTAKAIKNSGMSFKVDKREFARII</sequence>
<dbReference type="PANTHER" id="PTHR37813:SF1">
    <property type="entry name" value="FELS-2 PROPHAGE PROTEIN"/>
    <property type="match status" value="1"/>
</dbReference>
<dbReference type="RefSeq" id="WP_200765315.1">
    <property type="nucleotide sequence ID" value="NZ_AP024085.1"/>
</dbReference>
<proteinExistence type="predicted"/>
<dbReference type="EMBL" id="AP024085">
    <property type="protein sequence ID" value="BCL57684.1"/>
    <property type="molecule type" value="Genomic_DNA"/>
</dbReference>
<gene>
    <name evidence="5" type="ORF">Fi14EGH31_13960</name>
</gene>
<dbReference type="KEGG" id="fit:Fi14EGH31_13960"/>
<evidence type="ECO:0000256" key="3">
    <source>
        <dbReference type="SAM" id="Phobius"/>
    </source>
</evidence>
<accession>A0A7I8E2C4</accession>
<evidence type="ECO:0000259" key="4">
    <source>
        <dbReference type="Pfam" id="PF10145"/>
    </source>
</evidence>
<keyword evidence="1" id="KW-1188">Viral release from host cell</keyword>
<keyword evidence="3" id="KW-1133">Transmembrane helix</keyword>
<dbReference type="InterPro" id="IPR010090">
    <property type="entry name" value="Phage_tape_meas"/>
</dbReference>
<feature type="transmembrane region" description="Helical" evidence="3">
    <location>
        <begin position="653"/>
        <end position="672"/>
    </location>
</feature>
<evidence type="ECO:0000256" key="1">
    <source>
        <dbReference type="ARBA" id="ARBA00022612"/>
    </source>
</evidence>
<keyword evidence="3" id="KW-0812">Transmembrane</keyword>
<evidence type="ECO:0000313" key="5">
    <source>
        <dbReference type="EMBL" id="BCL57684.1"/>
    </source>
</evidence>
<dbReference type="AlphaFoldDB" id="A0A7I8E2C4"/>
<feature type="transmembrane region" description="Helical" evidence="3">
    <location>
        <begin position="530"/>
        <end position="551"/>
    </location>
</feature>
<organism evidence="5 6">
    <name type="scientific">Faecalibacillus intestinalis</name>
    <dbReference type="NCBI Taxonomy" id="1982626"/>
    <lineage>
        <taxon>Bacteria</taxon>
        <taxon>Bacillati</taxon>
        <taxon>Bacillota</taxon>
        <taxon>Erysipelotrichia</taxon>
        <taxon>Erysipelotrichales</taxon>
        <taxon>Coprobacillaceae</taxon>
        <taxon>Faecalibacillus</taxon>
    </lineage>
</organism>
<dbReference type="Proteomes" id="UP000593842">
    <property type="component" value="Chromosome"/>
</dbReference>
<name>A0A7I8E2C4_9FIRM</name>
<evidence type="ECO:0000256" key="2">
    <source>
        <dbReference type="SAM" id="MobiDB-lite"/>
    </source>
</evidence>
<feature type="region of interest" description="Disordered" evidence="2">
    <location>
        <begin position="54"/>
        <end position="82"/>
    </location>
</feature>